<evidence type="ECO:0000313" key="9">
    <source>
        <dbReference type="Proteomes" id="UP000695562"/>
    </source>
</evidence>
<evidence type="ECO:0000256" key="2">
    <source>
        <dbReference type="ARBA" id="ARBA00022692"/>
    </source>
</evidence>
<feature type="transmembrane region" description="Helical" evidence="7">
    <location>
        <begin position="349"/>
        <end position="368"/>
    </location>
</feature>
<dbReference type="PANTHER" id="PTHR20855:SF42">
    <property type="match status" value="1"/>
</dbReference>
<evidence type="ECO:0000256" key="6">
    <source>
        <dbReference type="SAM" id="MobiDB-lite"/>
    </source>
</evidence>
<sequence length="430" mass="50246">MLSQDLLDSGNLSKSFSNYIHIIKQRVFAQRNQQHKNNNNNNNKNQIKSHSEKFTTCSKITSLDSKDFNIRQQHQKQEVTLLTQTQNNNTKNNNNVNKINNVKNNYHHNCNSNKSSKNNNNNTMTTTTTTTIKTTTTTTTTNIIAKKDKFHLVKYDETPEHLKREYILHGYRVDFSYWLALKSMFIPGHNDFSNIHTHLIAVFYFLYLMYETFIVNKHGMDTADYVVFAVFLLAGLSTYVCSTLYHTFGCHSYESYQRFLLCDYMGIIMLIGSSFIPGLYYSYKSHHHIMLTYMTTIVSLCVLLSIFIFVPKYNDFDTTRNIIFSATAAFGIIPTLHTYFIHGDKAWDFITRMICMFLMFAIGLFFFITKLPERLKPGFFDNIITSHSIWHIFTFITPLFHFETCLEMFRVFRDSDLSESLLIPLINQNI</sequence>
<feature type="transmembrane region" description="Helical" evidence="7">
    <location>
        <begin position="322"/>
        <end position="342"/>
    </location>
</feature>
<keyword evidence="4 7" id="KW-0472">Membrane</keyword>
<evidence type="ECO:0000256" key="4">
    <source>
        <dbReference type="ARBA" id="ARBA00023136"/>
    </source>
</evidence>
<dbReference type="PANTHER" id="PTHR20855">
    <property type="entry name" value="ADIPOR/PROGESTIN RECEPTOR-RELATED"/>
    <property type="match status" value="1"/>
</dbReference>
<dbReference type="OrthoDB" id="529367at2759"/>
<keyword evidence="5" id="KW-0479">Metal-binding</keyword>
<dbReference type="Proteomes" id="UP000695562">
    <property type="component" value="Unassembled WGS sequence"/>
</dbReference>
<feature type="region of interest" description="Disordered" evidence="6">
    <location>
        <begin position="105"/>
        <end position="126"/>
    </location>
</feature>
<evidence type="ECO:0000256" key="7">
    <source>
        <dbReference type="SAM" id="Phobius"/>
    </source>
</evidence>
<reference evidence="8" key="1">
    <citation type="submission" date="2020-01" db="EMBL/GenBank/DDBJ databases">
        <title>Development of genomics and gene disruption for Polysphondylium violaceum indicates a role for the polyketide synthase stlB in stalk morphogenesis.</title>
        <authorList>
            <person name="Narita B."/>
            <person name="Kawabe Y."/>
            <person name="Kin K."/>
            <person name="Saito T."/>
            <person name="Gibbs R."/>
            <person name="Kuspa A."/>
            <person name="Muzny D."/>
            <person name="Queller D."/>
            <person name="Richards S."/>
            <person name="Strassman J."/>
            <person name="Sucgang R."/>
            <person name="Worley K."/>
            <person name="Schaap P."/>
        </authorList>
    </citation>
    <scope>NUCLEOTIDE SEQUENCE</scope>
    <source>
        <strain evidence="8">QSvi11</strain>
    </source>
</reference>
<organism evidence="8 9">
    <name type="scientific">Polysphondylium violaceum</name>
    <dbReference type="NCBI Taxonomy" id="133409"/>
    <lineage>
        <taxon>Eukaryota</taxon>
        <taxon>Amoebozoa</taxon>
        <taxon>Evosea</taxon>
        <taxon>Eumycetozoa</taxon>
        <taxon>Dictyostelia</taxon>
        <taxon>Dictyosteliales</taxon>
        <taxon>Dictyosteliaceae</taxon>
        <taxon>Polysphondylium</taxon>
    </lineage>
</organism>
<dbReference type="GO" id="GO:0046872">
    <property type="term" value="F:metal ion binding"/>
    <property type="evidence" value="ECO:0007669"/>
    <property type="project" value="UniProtKB-KW"/>
</dbReference>
<feature type="transmembrane region" description="Helical" evidence="7">
    <location>
        <begin position="265"/>
        <end position="283"/>
    </location>
</feature>
<evidence type="ECO:0000256" key="3">
    <source>
        <dbReference type="ARBA" id="ARBA00022989"/>
    </source>
</evidence>
<keyword evidence="5" id="KW-0862">Zinc</keyword>
<comment type="subcellular location">
    <subcellularLocation>
        <location evidence="1">Membrane</location>
        <topology evidence="1">Multi-pass membrane protein</topology>
    </subcellularLocation>
</comment>
<dbReference type="GO" id="GO:0016020">
    <property type="term" value="C:membrane"/>
    <property type="evidence" value="ECO:0007669"/>
    <property type="project" value="UniProtKB-SubCell"/>
</dbReference>
<protein>
    <submittedName>
        <fullName evidence="8">Uncharacterized protein</fullName>
    </submittedName>
</protein>
<feature type="binding site" evidence="5">
    <location>
        <position position="391"/>
    </location>
    <ligand>
        <name>Zn(2+)</name>
        <dbReference type="ChEBI" id="CHEBI:29105"/>
    </ligand>
</feature>
<keyword evidence="2 7" id="KW-0812">Transmembrane</keyword>
<feature type="transmembrane region" description="Helical" evidence="7">
    <location>
        <begin position="225"/>
        <end position="245"/>
    </location>
</feature>
<feature type="binding site" evidence="5">
    <location>
        <position position="387"/>
    </location>
    <ligand>
        <name>Zn(2+)</name>
        <dbReference type="ChEBI" id="CHEBI:29105"/>
    </ligand>
</feature>
<comment type="caution">
    <text evidence="8">The sequence shown here is derived from an EMBL/GenBank/DDBJ whole genome shotgun (WGS) entry which is preliminary data.</text>
</comment>
<accession>A0A8J4PVH6</accession>
<keyword evidence="3 7" id="KW-1133">Transmembrane helix</keyword>
<proteinExistence type="predicted"/>
<feature type="transmembrane region" description="Helical" evidence="7">
    <location>
        <begin position="195"/>
        <end position="213"/>
    </location>
</feature>
<feature type="binding site" evidence="5">
    <location>
        <position position="246"/>
    </location>
    <ligand>
        <name>Zn(2+)</name>
        <dbReference type="ChEBI" id="CHEBI:29105"/>
    </ligand>
</feature>
<gene>
    <name evidence="8" type="ORF">CYY_005051</name>
</gene>
<feature type="transmembrane region" description="Helical" evidence="7">
    <location>
        <begin position="388"/>
        <end position="406"/>
    </location>
</feature>
<evidence type="ECO:0000256" key="5">
    <source>
        <dbReference type="PIRSR" id="PIRSR604254-1"/>
    </source>
</evidence>
<dbReference type="InterPro" id="IPR004254">
    <property type="entry name" value="AdipoR/HlyIII-related"/>
</dbReference>
<dbReference type="Pfam" id="PF03006">
    <property type="entry name" value="HlyIII"/>
    <property type="match status" value="1"/>
</dbReference>
<keyword evidence="9" id="KW-1185">Reference proteome</keyword>
<evidence type="ECO:0000256" key="1">
    <source>
        <dbReference type="ARBA" id="ARBA00004141"/>
    </source>
</evidence>
<dbReference type="GO" id="GO:0038023">
    <property type="term" value="F:signaling receptor activity"/>
    <property type="evidence" value="ECO:0007669"/>
    <property type="project" value="TreeGrafter"/>
</dbReference>
<evidence type="ECO:0000313" key="8">
    <source>
        <dbReference type="EMBL" id="KAF2073632.1"/>
    </source>
</evidence>
<dbReference type="AlphaFoldDB" id="A0A8J4PVH6"/>
<feature type="transmembrane region" description="Helical" evidence="7">
    <location>
        <begin position="290"/>
        <end position="310"/>
    </location>
</feature>
<dbReference type="EMBL" id="AJWJ01000192">
    <property type="protein sequence ID" value="KAF2073632.1"/>
    <property type="molecule type" value="Genomic_DNA"/>
</dbReference>
<name>A0A8J4PVH6_9MYCE</name>